<dbReference type="AlphaFoldDB" id="A0A1K1T2F6"/>
<organism evidence="1 2">
    <name type="scientific">Chitinophaga sancti</name>
    <dbReference type="NCBI Taxonomy" id="1004"/>
    <lineage>
        <taxon>Bacteria</taxon>
        <taxon>Pseudomonadati</taxon>
        <taxon>Bacteroidota</taxon>
        <taxon>Chitinophagia</taxon>
        <taxon>Chitinophagales</taxon>
        <taxon>Chitinophagaceae</taxon>
        <taxon>Chitinophaga</taxon>
    </lineage>
</organism>
<reference evidence="1 2" key="1">
    <citation type="submission" date="2016-11" db="EMBL/GenBank/DDBJ databases">
        <authorList>
            <person name="Jaros S."/>
            <person name="Januszkiewicz K."/>
            <person name="Wedrychowicz H."/>
        </authorList>
    </citation>
    <scope>NUCLEOTIDE SEQUENCE [LARGE SCALE GENOMIC DNA]</scope>
    <source>
        <strain evidence="1 2">DSM 784</strain>
    </source>
</reference>
<sequence length="457" mass="53229">MIRVYCDSNVFRMLKPTSKQYNQQIYEWLENVKKNTVIAFSEAHLDDLRNSEIVLRDQDLEFMEKYVGKLYMRYDYVNKKSVFEIATPLEAFQAQNYEIYDQALRAPLDVRASIADMDDFPEKRILLNTIDHYLKLPISGISDAIYGSPYSINKVKATNAPTVKLDELLVGNEYAMYSLISDSGKFSELRKNATETLNTANYNYRNWGAAFNDKLEQSPIGKKFTDILRSLVTEQNKEDYLYHFRFAYSVLELLGVTTEKAGKKRKKNSLLDLSGDSFHAFFAMNCDFFITNDRGLYEKSKILYDIFQVNATKVLYASDFEELPISKYSEASFSELIELLRSLDTPTGENEKAVWHELKLPFLHYFDTVVQERNTVDKWMLYCNKDFNRTFVYDEIIFIYNKIFNALPGDEKGEPLTLDRLSKLQDPVRNVWEYPSAEIEICIDPMILGMSLTIRLL</sequence>
<dbReference type="STRING" id="1004.SAMN05661012_06578"/>
<name>A0A1K1T2F6_9BACT</name>
<accession>A0A1K1T2F6</accession>
<gene>
    <name evidence="1" type="ORF">SAMN05661012_06578</name>
</gene>
<protein>
    <submittedName>
        <fullName evidence="1">Uncharacterized protein</fullName>
    </submittedName>
</protein>
<dbReference type="Proteomes" id="UP000183788">
    <property type="component" value="Unassembled WGS sequence"/>
</dbReference>
<proteinExistence type="predicted"/>
<evidence type="ECO:0000313" key="1">
    <source>
        <dbReference type="EMBL" id="SFW90269.1"/>
    </source>
</evidence>
<evidence type="ECO:0000313" key="2">
    <source>
        <dbReference type="Proteomes" id="UP000183788"/>
    </source>
</evidence>
<dbReference type="EMBL" id="FPIZ01000047">
    <property type="protein sequence ID" value="SFW90269.1"/>
    <property type="molecule type" value="Genomic_DNA"/>
</dbReference>